<dbReference type="EMBL" id="CAJOBJ010254464">
    <property type="protein sequence ID" value="CAF5100309.1"/>
    <property type="molecule type" value="Genomic_DNA"/>
</dbReference>
<feature type="non-terminal residue" evidence="1">
    <location>
        <position position="1"/>
    </location>
</feature>
<dbReference type="AlphaFoldDB" id="A0A8S3F5C5"/>
<reference evidence="1" key="1">
    <citation type="submission" date="2021-02" db="EMBL/GenBank/DDBJ databases">
        <authorList>
            <person name="Nowell W R."/>
        </authorList>
    </citation>
    <scope>NUCLEOTIDE SEQUENCE</scope>
</reference>
<comment type="caution">
    <text evidence="1">The sequence shown here is derived from an EMBL/GenBank/DDBJ whole genome shotgun (WGS) entry which is preliminary data.</text>
</comment>
<accession>A0A8S3F5C5</accession>
<protein>
    <submittedName>
        <fullName evidence="1">Uncharacterized protein</fullName>
    </submittedName>
</protein>
<gene>
    <name evidence="1" type="ORF">GIL414_LOCUS62692</name>
</gene>
<evidence type="ECO:0000313" key="2">
    <source>
        <dbReference type="Proteomes" id="UP000681720"/>
    </source>
</evidence>
<proteinExistence type="predicted"/>
<organism evidence="1 2">
    <name type="scientific">Rotaria magnacalcarata</name>
    <dbReference type="NCBI Taxonomy" id="392030"/>
    <lineage>
        <taxon>Eukaryota</taxon>
        <taxon>Metazoa</taxon>
        <taxon>Spiralia</taxon>
        <taxon>Gnathifera</taxon>
        <taxon>Rotifera</taxon>
        <taxon>Eurotatoria</taxon>
        <taxon>Bdelloidea</taxon>
        <taxon>Philodinida</taxon>
        <taxon>Philodinidae</taxon>
        <taxon>Rotaria</taxon>
    </lineage>
</organism>
<sequence>MVTTTPYWMEEYKIIFLDGEATLCTITSQEKVCNHPKIVIKTLGLITDIKYQTASLRMTIVQYGPVQYFDINIYQTNFSIIRQSSGVCVSGSFSCYIEAPAAYRDYNRKRNVLSGRNPTPEQIFVNTHAQEICEHARLSARQAVAQSGLPPASQTMEDSAMISCINDLERSGDTRFANSVVQLSIFDAITARNISEEQLNALFEQVAVVLEAAIVNASKSIEQFLSKDVVINEERSRVATAE</sequence>
<dbReference type="Proteomes" id="UP000681720">
    <property type="component" value="Unassembled WGS sequence"/>
</dbReference>
<name>A0A8S3F5C5_9BILA</name>
<evidence type="ECO:0000313" key="1">
    <source>
        <dbReference type="EMBL" id="CAF5100309.1"/>
    </source>
</evidence>